<evidence type="ECO:0000256" key="2">
    <source>
        <dbReference type="ARBA" id="ARBA00022801"/>
    </source>
</evidence>
<dbReference type="EMBL" id="CP011269">
    <property type="protein sequence ID" value="ALI26054.1"/>
    <property type="molecule type" value="Genomic_DNA"/>
</dbReference>
<reference evidence="4 7" key="1">
    <citation type="journal article" date="2015" name="MBio">
        <title>Enzymatic Degradation of Phenazines Can Generate Energy and Protect Sensitive Organisms from Toxicity.</title>
        <authorList>
            <person name="Costa K.C."/>
            <person name="Bergkessel M."/>
            <person name="Saunders S."/>
            <person name="Korlach J."/>
            <person name="Newman D.K."/>
        </authorList>
    </citation>
    <scope>NUCLEOTIDE SEQUENCE [LARGE SCALE GENOMIC DNA]</scope>
    <source>
        <strain evidence="4 7">CT6</strain>
    </source>
</reference>
<dbReference type="Pfam" id="PF07859">
    <property type="entry name" value="Abhydrolase_3"/>
    <property type="match status" value="1"/>
</dbReference>
<evidence type="ECO:0000313" key="4">
    <source>
        <dbReference type="EMBL" id="ALI26054.1"/>
    </source>
</evidence>
<dbReference type="Proteomes" id="UP000057134">
    <property type="component" value="Chromosome"/>
</dbReference>
<dbReference type="Proteomes" id="UP001186041">
    <property type="component" value="Unassembled WGS sequence"/>
</dbReference>
<dbReference type="Gene3D" id="3.40.50.1820">
    <property type="entry name" value="alpha/beta hydrolase"/>
    <property type="match status" value="1"/>
</dbReference>
<dbReference type="InterPro" id="IPR050300">
    <property type="entry name" value="GDXG_lipolytic_enzyme"/>
</dbReference>
<evidence type="ECO:0000259" key="3">
    <source>
        <dbReference type="Pfam" id="PF07859"/>
    </source>
</evidence>
<dbReference type="Proteomes" id="UP000255389">
    <property type="component" value="Unassembled WGS sequence"/>
</dbReference>
<dbReference type="GO" id="GO:0004806">
    <property type="term" value="F:triacylglycerol lipase activity"/>
    <property type="evidence" value="ECO:0007669"/>
    <property type="project" value="TreeGrafter"/>
</dbReference>
<dbReference type="EMBL" id="JAWLVV010000003">
    <property type="protein sequence ID" value="MDV7289673.1"/>
    <property type="molecule type" value="Genomic_DNA"/>
</dbReference>
<comment type="similarity">
    <text evidence="1">Belongs to the 'GDXG' lipolytic enzyme family.</text>
</comment>
<dbReference type="KEGG" id="mft:XA26_22090"/>
<name>A0A0N9XI28_MYCFO</name>
<dbReference type="EC" id="3.1.1.83" evidence="6"/>
<dbReference type="AlphaFoldDB" id="A0A0N9XI28"/>
<evidence type="ECO:0000256" key="1">
    <source>
        <dbReference type="ARBA" id="ARBA00010515"/>
    </source>
</evidence>
<accession>A0A0N9XI28</accession>
<evidence type="ECO:0000313" key="5">
    <source>
        <dbReference type="EMBL" id="MDV7289673.1"/>
    </source>
</evidence>
<protein>
    <submittedName>
        <fullName evidence="4 6">MbtJ</fullName>
        <ecNumber evidence="6">3.1.1.83</ecNumber>
    </submittedName>
    <submittedName>
        <fullName evidence="5">Alpha/beta hydrolase</fullName>
    </submittedName>
</protein>
<evidence type="ECO:0000313" key="7">
    <source>
        <dbReference type="Proteomes" id="UP000057134"/>
    </source>
</evidence>
<keyword evidence="7" id="KW-1185">Reference proteome</keyword>
<dbReference type="PATRIC" id="fig|1766.6.peg.2196"/>
<evidence type="ECO:0000313" key="6">
    <source>
        <dbReference type="EMBL" id="STZ73156.1"/>
    </source>
</evidence>
<keyword evidence="2 5" id="KW-0378">Hydrolase</keyword>
<organism evidence="4 7">
    <name type="scientific">Mycolicibacterium fortuitum</name>
    <name type="common">Mycobacterium fortuitum</name>
    <dbReference type="NCBI Taxonomy" id="1766"/>
    <lineage>
        <taxon>Bacteria</taxon>
        <taxon>Bacillati</taxon>
        <taxon>Actinomycetota</taxon>
        <taxon>Actinomycetes</taxon>
        <taxon>Mycobacteriales</taxon>
        <taxon>Mycobacteriaceae</taxon>
        <taxon>Mycolicibacterium</taxon>
    </lineage>
</organism>
<dbReference type="STRING" id="1766.XA26_22090"/>
<dbReference type="RefSeq" id="WP_038563859.1">
    <property type="nucleotide sequence ID" value="NZ_CP011269.1"/>
</dbReference>
<dbReference type="GeneID" id="93412620"/>
<sequence>MTAIASPDLPAVPSERSLRAVVAATATRWTLGCLTGVIPMNKPGVWFSRGLIATIMGTLGSMPDGTRVIPVRGPGVRGEWVLGPGVEFGTRAGYYIHGSAYVICSARTHRKLVAQLSEATGIPFFSVDYRLAPEHRFPAAAHDIEAGYRWLLDQGYATSDVVVGADSAGGHLACDLLLAHADEPGFQPAAVVLFSPLIDLTMELALQQEKVRRDPAMSATAARQLVGLYTAAENPEQPRLRLRFDKADRLPPMLIQAGEFEMLSADARYLDAEVSRAGGASTLEVWPGMVHVFQALPRLAPEAGPALRRAAGFISSALGNDRTDTHVEVC</sequence>
<feature type="domain" description="Alpha/beta hydrolase fold-3" evidence="3">
    <location>
        <begin position="95"/>
        <end position="294"/>
    </location>
</feature>
<reference evidence="6 8" key="2">
    <citation type="submission" date="2018-06" db="EMBL/GenBank/DDBJ databases">
        <authorList>
            <consortium name="Pathogen Informatics"/>
            <person name="Doyle S."/>
        </authorList>
    </citation>
    <scope>NUCLEOTIDE SEQUENCE [LARGE SCALE GENOMIC DNA]</scope>
    <source>
        <strain evidence="6 8">NCTC1542</strain>
    </source>
</reference>
<evidence type="ECO:0000313" key="8">
    <source>
        <dbReference type="Proteomes" id="UP000255389"/>
    </source>
</evidence>
<reference evidence="5" key="3">
    <citation type="submission" date="2023-10" db="EMBL/GenBank/DDBJ databases">
        <title>Mycolicibacterium fortuitum clinical isolates causing pulmonary infections in humans.</title>
        <authorList>
            <person name="Mejia-Ponce P.M."/>
            <person name="Zenteno-Cuevas R."/>
            <person name="Licona-Cassani C."/>
        </authorList>
    </citation>
    <scope>NUCLEOTIDE SEQUENCE</scope>
    <source>
        <strain evidence="5">M8</strain>
    </source>
</reference>
<dbReference type="InterPro" id="IPR013094">
    <property type="entry name" value="AB_hydrolase_3"/>
</dbReference>
<gene>
    <name evidence="4" type="primary">mbtJ</name>
    <name evidence="6" type="ORF">NCTC1542_00697</name>
    <name evidence="5" type="ORF">R4485_05820</name>
    <name evidence="4" type="ORF">XA26_22090</name>
</gene>
<dbReference type="SUPFAM" id="SSF53474">
    <property type="entry name" value="alpha/beta-Hydrolases"/>
    <property type="match status" value="1"/>
</dbReference>
<dbReference type="PANTHER" id="PTHR48081">
    <property type="entry name" value="AB HYDROLASE SUPERFAMILY PROTEIN C4A8.06C"/>
    <property type="match status" value="1"/>
</dbReference>
<dbReference type="InterPro" id="IPR029058">
    <property type="entry name" value="AB_hydrolase_fold"/>
</dbReference>
<proteinExistence type="inferred from homology"/>
<dbReference type="PANTHER" id="PTHR48081:SF30">
    <property type="entry name" value="ACETYL-HYDROLASE LIPR-RELATED"/>
    <property type="match status" value="1"/>
</dbReference>
<dbReference type="EMBL" id="UGQY01000001">
    <property type="protein sequence ID" value="STZ73156.1"/>
    <property type="molecule type" value="Genomic_DNA"/>
</dbReference>